<comment type="function">
    <text evidence="4">Functions as a two-component phosphorelay mediators between cytokinin sensor histidine kinases and response regulators (B-type ARRs). Plays an important role in propagating cytokinin signal transduction.</text>
</comment>
<comment type="domain">
    <text evidence="4">Histidine-containing phosphotransfer domain (HPt) contains an active histidine that mediates the phosphotransfer.</text>
</comment>
<reference evidence="7" key="1">
    <citation type="submission" date="2024-02" db="EMBL/GenBank/DDBJ databases">
        <authorList>
            <consortium name="ELIXIR-Norway"/>
            <consortium name="Elixir Norway"/>
        </authorList>
    </citation>
    <scope>NUCLEOTIDE SEQUENCE</scope>
</reference>
<sequence length="219" mass="24638">MTMAECKPRGPRSGCACESEEAVVKKREEFEDGALVVKKREGEGGGGEEEEQEEDVSAAAVDGVVDVERLLQELVDLTRSLLAEEVLDQQFTQLQQLQDESNPEFVLEVVSLFFEDSERLLEELTEFLAQDPIDYVAVDAHVHQLKGSSSSIGAQKVKTVCIKFRKCCEEEDREGCQKCLEQVKQEFSLVKNKLEHMFELEQKILAAGGSLPYPEEEEY</sequence>
<protein>
    <recommendedName>
        <fullName evidence="4">Histidine-containing phosphotransfer protein</fullName>
    </recommendedName>
</protein>
<name>A0ABP0X2S9_9BRYO</name>
<keyword evidence="1 4" id="KW-0932">Cytokinin signaling pathway</keyword>
<feature type="compositionally biased region" description="Acidic residues" evidence="5">
    <location>
        <begin position="46"/>
        <end position="56"/>
    </location>
</feature>
<dbReference type="Proteomes" id="UP001497444">
    <property type="component" value="Chromosome 5"/>
</dbReference>
<dbReference type="InterPro" id="IPR045871">
    <property type="entry name" value="AHP1-5/YPD1"/>
</dbReference>
<evidence type="ECO:0000313" key="7">
    <source>
        <dbReference type="EMBL" id="CAK9272879.1"/>
    </source>
</evidence>
<proteinExistence type="predicted"/>
<dbReference type="InterPro" id="IPR036641">
    <property type="entry name" value="HPT_dom_sf"/>
</dbReference>
<evidence type="ECO:0000313" key="8">
    <source>
        <dbReference type="Proteomes" id="UP001497444"/>
    </source>
</evidence>
<feature type="region of interest" description="Disordered" evidence="5">
    <location>
        <begin position="36"/>
        <end position="58"/>
    </location>
</feature>
<dbReference type="Gene3D" id="1.20.120.160">
    <property type="entry name" value="HPT domain"/>
    <property type="match status" value="1"/>
</dbReference>
<feature type="domain" description="HPt" evidence="6">
    <location>
        <begin position="102"/>
        <end position="204"/>
    </location>
</feature>
<keyword evidence="8" id="KW-1185">Reference proteome</keyword>
<evidence type="ECO:0000256" key="4">
    <source>
        <dbReference type="RuleBase" id="RU369004"/>
    </source>
</evidence>
<evidence type="ECO:0000259" key="6">
    <source>
        <dbReference type="PROSITE" id="PS50894"/>
    </source>
</evidence>
<dbReference type="PANTHER" id="PTHR28242:SF52">
    <property type="entry name" value="PHOSPHORELAY INTERMEDIATE PROTEIN YPD1"/>
    <property type="match status" value="1"/>
</dbReference>
<dbReference type="InterPro" id="IPR008207">
    <property type="entry name" value="Sig_transdc_His_kin_Hpt_dom"/>
</dbReference>
<dbReference type="CDD" id="cd00088">
    <property type="entry name" value="HPT"/>
    <property type="match status" value="1"/>
</dbReference>
<evidence type="ECO:0000256" key="1">
    <source>
        <dbReference type="ARBA" id="ARBA00022864"/>
    </source>
</evidence>
<keyword evidence="2 4" id="KW-0902">Two-component regulatory system</keyword>
<dbReference type="EMBL" id="OZ020100">
    <property type="protein sequence ID" value="CAK9272879.1"/>
    <property type="molecule type" value="Genomic_DNA"/>
</dbReference>
<comment type="subcellular location">
    <subcellularLocation>
        <location evidence="4">Cytoplasm</location>
        <location evidence="4">Cytosol</location>
    </subcellularLocation>
    <subcellularLocation>
        <location evidence="4">Nucleus</location>
    </subcellularLocation>
</comment>
<gene>
    <name evidence="7" type="ORF">CSSPJE1EN1_LOCUS18357</name>
</gene>
<dbReference type="Pfam" id="PF01627">
    <property type="entry name" value="Hpt"/>
    <property type="match status" value="1"/>
</dbReference>
<dbReference type="SUPFAM" id="SSF47226">
    <property type="entry name" value="Histidine-containing phosphotransfer domain, HPT domain"/>
    <property type="match status" value="1"/>
</dbReference>
<accession>A0ABP0X2S9</accession>
<organism evidence="7 8">
    <name type="scientific">Sphagnum jensenii</name>
    <dbReference type="NCBI Taxonomy" id="128206"/>
    <lineage>
        <taxon>Eukaryota</taxon>
        <taxon>Viridiplantae</taxon>
        <taxon>Streptophyta</taxon>
        <taxon>Embryophyta</taxon>
        <taxon>Bryophyta</taxon>
        <taxon>Sphagnophytina</taxon>
        <taxon>Sphagnopsida</taxon>
        <taxon>Sphagnales</taxon>
        <taxon>Sphagnaceae</taxon>
        <taxon>Sphagnum</taxon>
    </lineage>
</organism>
<dbReference type="PROSITE" id="PS50894">
    <property type="entry name" value="HPT"/>
    <property type="match status" value="1"/>
</dbReference>
<feature type="modified residue" description="Phosphohistidine" evidence="3">
    <location>
        <position position="143"/>
    </location>
</feature>
<evidence type="ECO:0000256" key="5">
    <source>
        <dbReference type="SAM" id="MobiDB-lite"/>
    </source>
</evidence>
<dbReference type="PANTHER" id="PTHR28242">
    <property type="entry name" value="PHOSPHORELAY INTERMEDIATE PROTEIN YPD1"/>
    <property type="match status" value="1"/>
</dbReference>
<evidence type="ECO:0000256" key="3">
    <source>
        <dbReference type="PROSITE-ProRule" id="PRU00110"/>
    </source>
</evidence>
<keyword evidence="3" id="KW-0597">Phosphoprotein</keyword>
<evidence type="ECO:0000256" key="2">
    <source>
        <dbReference type="ARBA" id="ARBA00023012"/>
    </source>
</evidence>